<sequence length="102" mass="11290">MPYYSVILEGKGIKVQGADGEPPIIGFFATRAVRARSVKQAEEIAKAMVLADWTTGEYALLNRGGAPVLKVEGVNALSWWRFLRFKNTGHAFFKTVDEDDAE</sequence>
<reference evidence="1 2" key="1">
    <citation type="submission" date="2023-01" db="EMBL/GenBank/DDBJ databases">
        <title>Minimal conservation of predation-associated metabolite biosynthetic gene clusters underscores biosynthetic potential of Myxococcota including descriptions for ten novel species: Archangium lansinium sp. nov., Myxococcus landrumus sp. nov., Nannocystis bai.</title>
        <authorList>
            <person name="Ahearne A."/>
            <person name="Stevens C."/>
            <person name="Dowd S."/>
        </authorList>
    </citation>
    <scope>NUCLEOTIDE SEQUENCE [LARGE SCALE GENOMIC DNA]</scope>
    <source>
        <strain evidence="1 2">WIWO2</strain>
    </source>
</reference>
<accession>A0ABT5C5F7</accession>
<proteinExistence type="predicted"/>
<evidence type="ECO:0000313" key="1">
    <source>
        <dbReference type="EMBL" id="MDC0680888.1"/>
    </source>
</evidence>
<gene>
    <name evidence="1" type="ORF">POL72_24325</name>
</gene>
<name>A0ABT5C5F7_9BACT</name>
<organism evidence="1 2">
    <name type="scientific">Sorangium atrum</name>
    <dbReference type="NCBI Taxonomy" id="2995308"/>
    <lineage>
        <taxon>Bacteria</taxon>
        <taxon>Pseudomonadati</taxon>
        <taxon>Myxococcota</taxon>
        <taxon>Polyangia</taxon>
        <taxon>Polyangiales</taxon>
        <taxon>Polyangiaceae</taxon>
        <taxon>Sorangium</taxon>
    </lineage>
</organism>
<evidence type="ECO:0000313" key="2">
    <source>
        <dbReference type="Proteomes" id="UP001217485"/>
    </source>
</evidence>
<dbReference type="Proteomes" id="UP001217485">
    <property type="component" value="Unassembled WGS sequence"/>
</dbReference>
<keyword evidence="2" id="KW-1185">Reference proteome</keyword>
<comment type="caution">
    <text evidence="1">The sequence shown here is derived from an EMBL/GenBank/DDBJ whole genome shotgun (WGS) entry which is preliminary data.</text>
</comment>
<dbReference type="EMBL" id="JAQNDK010000002">
    <property type="protein sequence ID" value="MDC0680888.1"/>
    <property type="molecule type" value="Genomic_DNA"/>
</dbReference>
<dbReference type="RefSeq" id="WP_272097910.1">
    <property type="nucleotide sequence ID" value="NZ_JAQNDK010000002.1"/>
</dbReference>
<protein>
    <submittedName>
        <fullName evidence="1">Uncharacterized protein</fullName>
    </submittedName>
</protein>